<gene>
    <name evidence="1" type="ORF">BSO21_31580</name>
</gene>
<evidence type="ECO:0000313" key="2">
    <source>
        <dbReference type="Proteomes" id="UP000187158"/>
    </source>
</evidence>
<sequence length="137" mass="15619">MILKDVLKRATLLEDEVVTAEKRFEKIFEEIPLPAKETIYCMVSFSCLHCVDVIPKLSQVELNGEFILVTDGEEADNETLINELGFDFPVISYTSPYIQLGIVNTPTCVQVNSAGEVIREQYTENIDELLRFLHDFD</sequence>
<keyword evidence="2" id="KW-1185">Reference proteome</keyword>
<protein>
    <recommendedName>
        <fullName evidence="3">Thioredoxin domain-containing protein</fullName>
    </recommendedName>
</protein>
<accession>A0ABX3GDJ4</accession>
<dbReference type="EMBL" id="MPVP01000471">
    <property type="protein sequence ID" value="OMD05151.1"/>
    <property type="molecule type" value="Genomic_DNA"/>
</dbReference>
<dbReference type="RefSeq" id="WP_076220711.1">
    <property type="nucleotide sequence ID" value="NZ_MPTJ01000004.1"/>
</dbReference>
<reference evidence="1 2" key="1">
    <citation type="submission" date="2016-11" db="EMBL/GenBank/DDBJ databases">
        <title>Paenibacillus species isolates.</title>
        <authorList>
            <person name="Beno S.M."/>
        </authorList>
    </citation>
    <scope>NUCLEOTIDE SEQUENCE [LARGE SCALE GENOMIC DNA]</scope>
    <source>
        <strain evidence="1 2">FSL H7-0433</strain>
    </source>
</reference>
<organism evidence="1 2">
    <name type="scientific">Paenibacillus odorifer</name>
    <dbReference type="NCBI Taxonomy" id="189426"/>
    <lineage>
        <taxon>Bacteria</taxon>
        <taxon>Bacillati</taxon>
        <taxon>Bacillota</taxon>
        <taxon>Bacilli</taxon>
        <taxon>Bacillales</taxon>
        <taxon>Paenibacillaceae</taxon>
        <taxon>Paenibacillus</taxon>
    </lineage>
</organism>
<name>A0ABX3GDJ4_9BACL</name>
<comment type="caution">
    <text evidence="1">The sequence shown here is derived from an EMBL/GenBank/DDBJ whole genome shotgun (WGS) entry which is preliminary data.</text>
</comment>
<evidence type="ECO:0000313" key="1">
    <source>
        <dbReference type="EMBL" id="OMD05151.1"/>
    </source>
</evidence>
<dbReference type="Proteomes" id="UP000187158">
    <property type="component" value="Unassembled WGS sequence"/>
</dbReference>
<evidence type="ECO:0008006" key="3">
    <source>
        <dbReference type="Google" id="ProtNLM"/>
    </source>
</evidence>
<proteinExistence type="predicted"/>